<evidence type="ECO:0000256" key="5">
    <source>
        <dbReference type="ARBA" id="ARBA00022989"/>
    </source>
</evidence>
<comment type="catalytic activity">
    <reaction evidence="18">
        <text>L-histidyl-L-alpha-amino acid(out) = L-histidyl-L-alpha-amino acid(in)</text>
        <dbReference type="Rhea" id="RHEA:79379"/>
        <dbReference type="ChEBI" id="CHEBI:229964"/>
    </reaction>
</comment>
<evidence type="ECO:0000256" key="19">
    <source>
        <dbReference type="ARBA" id="ARBA00044919"/>
    </source>
</evidence>
<dbReference type="SUPFAM" id="SSF103473">
    <property type="entry name" value="MFS general substrate transporter"/>
    <property type="match status" value="1"/>
</dbReference>
<keyword evidence="6 25" id="KW-0472">Membrane</keyword>
<evidence type="ECO:0000256" key="18">
    <source>
        <dbReference type="ARBA" id="ARBA00044912"/>
    </source>
</evidence>
<dbReference type="Gene3D" id="1.20.1250.20">
    <property type="entry name" value="MFS general substrate transporter like domains"/>
    <property type="match status" value="2"/>
</dbReference>
<comment type="catalytic activity">
    <reaction evidence="9">
        <text>L-histidyl-glycine(out) = L-histidyl-glycine(in)</text>
        <dbReference type="Rhea" id="RHEA:79395"/>
        <dbReference type="ChEBI" id="CHEBI:229957"/>
    </reaction>
</comment>
<comment type="subunit">
    <text evidence="24">Homodimer. Interacts with lysosomal protein GLMP (via lumenal domain); the interaction starts while both proteins are still in the endoplasmic reticulum and is required for stabilization of MFSD1 in lysosomes but has no direct effect on its targeting to lysosomes or transporter activity.</text>
</comment>
<dbReference type="InterPro" id="IPR052187">
    <property type="entry name" value="MFSD1"/>
</dbReference>
<evidence type="ECO:0000256" key="22">
    <source>
        <dbReference type="ARBA" id="ARBA00045018"/>
    </source>
</evidence>
<reference evidence="27 28" key="2">
    <citation type="journal article" date="2018" name="J. Invertebr. Pathol.">
        <title>'Candidatus Aquirickettsiella gammari' (Gammaproteobacteria: Legionellales: Coxiellaceae): A bacterial pathogen of the freshwater crustacean Gammarus fossarum (Malacostraca: Amphipoda).</title>
        <authorList>
            <person name="Bojko J."/>
            <person name="Dunn A.M."/>
            <person name="Stebbing P.D."/>
            <person name="van Aerle R."/>
            <person name="Bacela-Spychalska K."/>
            <person name="Bean T.P."/>
            <person name="Urrutia A."/>
            <person name="Stentiford G.D."/>
        </authorList>
    </citation>
    <scope>NUCLEOTIDE SEQUENCE [LARGE SCALE GENOMIC DNA]</scope>
    <source>
        <strain evidence="27">RA15029</strain>
    </source>
</reference>
<dbReference type="InterPro" id="IPR020846">
    <property type="entry name" value="MFS_dom"/>
</dbReference>
<feature type="transmembrane region" description="Helical" evidence="25">
    <location>
        <begin position="363"/>
        <end position="389"/>
    </location>
</feature>
<evidence type="ECO:0000256" key="10">
    <source>
        <dbReference type="ARBA" id="ARBA00044881"/>
    </source>
</evidence>
<feature type="transmembrane region" description="Helical" evidence="25">
    <location>
        <begin position="236"/>
        <end position="260"/>
    </location>
</feature>
<dbReference type="InterPro" id="IPR011701">
    <property type="entry name" value="MFS"/>
</dbReference>
<evidence type="ECO:0000313" key="28">
    <source>
        <dbReference type="Proteomes" id="UP000226429"/>
    </source>
</evidence>
<keyword evidence="3" id="KW-0813">Transport</keyword>
<comment type="catalytic activity">
    <reaction evidence="8">
        <text>L-lysyl-L-alanine(out) = L-lysyl-L-alanine(in)</text>
        <dbReference type="Rhea" id="RHEA:79399"/>
        <dbReference type="ChEBI" id="CHEBI:229954"/>
    </reaction>
</comment>
<comment type="catalytic activity">
    <reaction evidence="19">
        <text>L-alanyl-L-lysine(out) = L-alanyl-L-lysine(in)</text>
        <dbReference type="Rhea" id="RHEA:79415"/>
        <dbReference type="ChEBI" id="CHEBI:192470"/>
    </reaction>
</comment>
<evidence type="ECO:0000256" key="2">
    <source>
        <dbReference type="ARBA" id="ARBA00008335"/>
    </source>
</evidence>
<dbReference type="Pfam" id="PF07690">
    <property type="entry name" value="MFS_1"/>
    <property type="match status" value="1"/>
</dbReference>
<comment type="catalytic activity">
    <reaction evidence="14">
        <text>L-aspartyl-L-lysine(out) = L-aspartyl-L-lysine(in)</text>
        <dbReference type="Rhea" id="RHEA:79411"/>
        <dbReference type="ChEBI" id="CHEBI:229953"/>
    </reaction>
</comment>
<evidence type="ECO:0000256" key="4">
    <source>
        <dbReference type="ARBA" id="ARBA00022692"/>
    </source>
</evidence>
<feature type="transmembrane region" description="Helical" evidence="25">
    <location>
        <begin position="21"/>
        <end position="37"/>
    </location>
</feature>
<dbReference type="PANTHER" id="PTHR23512">
    <property type="entry name" value="MAJOR FACILITATOR SUPERFAMILY DOMAIN-CONTAINING PROTEIN 1"/>
    <property type="match status" value="1"/>
</dbReference>
<evidence type="ECO:0000256" key="21">
    <source>
        <dbReference type="ARBA" id="ARBA00044985"/>
    </source>
</evidence>
<keyword evidence="7" id="KW-0458">Lysosome</keyword>
<feature type="transmembrane region" description="Helical" evidence="25">
    <location>
        <begin position="148"/>
        <end position="166"/>
    </location>
</feature>
<comment type="catalytic activity">
    <reaction evidence="17">
        <text>L-arginyl-glycine(out) = L-arginyl-glycine(in)</text>
        <dbReference type="Rhea" id="RHEA:79391"/>
        <dbReference type="ChEBI" id="CHEBI:229955"/>
    </reaction>
</comment>
<organism evidence="27 28">
    <name type="scientific">Candidatus Aquirickettsiella gammari</name>
    <dbReference type="NCBI Taxonomy" id="2016198"/>
    <lineage>
        <taxon>Bacteria</taxon>
        <taxon>Pseudomonadati</taxon>
        <taxon>Pseudomonadota</taxon>
        <taxon>Gammaproteobacteria</taxon>
        <taxon>Legionellales</taxon>
        <taxon>Coxiellaceae</taxon>
        <taxon>Candidatus Aquirickettsiella</taxon>
    </lineage>
</organism>
<proteinExistence type="inferred from homology"/>
<dbReference type="GO" id="GO:0005765">
    <property type="term" value="C:lysosomal membrane"/>
    <property type="evidence" value="ECO:0007669"/>
    <property type="project" value="UniProtKB-SubCell"/>
</dbReference>
<evidence type="ECO:0000256" key="20">
    <source>
        <dbReference type="ARBA" id="ARBA00044924"/>
    </source>
</evidence>
<evidence type="ECO:0000256" key="13">
    <source>
        <dbReference type="ARBA" id="ARBA00044893"/>
    </source>
</evidence>
<evidence type="ECO:0000313" key="27">
    <source>
        <dbReference type="EMBL" id="RDH41142.1"/>
    </source>
</evidence>
<comment type="subcellular location">
    <subcellularLocation>
        <location evidence="1">Lysosome membrane</location>
        <topology evidence="1">Multi-pass membrane protein</topology>
    </subcellularLocation>
</comment>
<feature type="domain" description="Major facilitator superfamily (MFS) profile" evidence="26">
    <location>
        <begin position="25"/>
        <end position="432"/>
    </location>
</feature>
<evidence type="ECO:0000256" key="12">
    <source>
        <dbReference type="ARBA" id="ARBA00044891"/>
    </source>
</evidence>
<accession>A0A370CJX8</accession>
<dbReference type="GO" id="GO:0022857">
    <property type="term" value="F:transmembrane transporter activity"/>
    <property type="evidence" value="ECO:0007669"/>
    <property type="project" value="InterPro"/>
</dbReference>
<comment type="catalytic activity">
    <reaction evidence="10">
        <text>L-alpha-aminoacyl-L-arginine(out) = L-alpha-aminoacyl-L-arginine(in)</text>
        <dbReference type="Rhea" id="RHEA:79367"/>
        <dbReference type="ChEBI" id="CHEBI:229968"/>
    </reaction>
</comment>
<comment type="catalytic activity">
    <reaction evidence="13">
        <text>L-alpha-aminoacyl-L-lysine(out) = L-alpha-aminoacyl-L-lysine(in)</text>
        <dbReference type="Rhea" id="RHEA:79383"/>
        <dbReference type="ChEBI" id="CHEBI:229966"/>
    </reaction>
</comment>
<keyword evidence="5 25" id="KW-1133">Transmembrane helix</keyword>
<sequence length="445" mass="48429">MYNNEAIMARDIPDSLTSKKQLLLASIICILAAMFYMYEYTLQVSPAVMTNELMRDLGLNAASLGAMTAFYYYSYTPMQLPAGLLFDRFGPRRLISLAILICAIGALLFGTTPNAVMASIGRLLMGIGSSFSFIGALLLVSRWFPPHYFALLTGLVQLMSSVGAIAGQVPLVTAINHWGWRVTIIALSIIGCFLALLVWSIVRDSPETVTQGHKFQSPPKKSELKRLQQVCRNRQTWLIALYSFAIWAPITAFAALWGIPFLVASYGLTTEAASIASAMIWLGIGLGSPLMGWYSDKIGSRSKPLSLSALLGIISLTIIIYAPPLSLPWLYFTLFTFGLAASGQSLAFGVVKDNNTSCVVGTAIGFNNMAVVAGGALFQPLIGILLYVNWSGVTHNGTPFYGIVDYQKAFFVLPLCYVLALLVSQFLLRETYCKSQYSNESASAI</sequence>
<evidence type="ECO:0000256" key="6">
    <source>
        <dbReference type="ARBA" id="ARBA00023136"/>
    </source>
</evidence>
<evidence type="ECO:0000256" key="11">
    <source>
        <dbReference type="ARBA" id="ARBA00044884"/>
    </source>
</evidence>
<evidence type="ECO:0000259" key="26">
    <source>
        <dbReference type="PROSITE" id="PS50850"/>
    </source>
</evidence>
<comment type="catalytic activity">
    <reaction evidence="15">
        <text>L-arginyl-L-alpha-amino acid(out) = L-arginyl-L-alpha-amino acid(in)</text>
        <dbReference type="Rhea" id="RHEA:79371"/>
        <dbReference type="ChEBI" id="CHEBI:84315"/>
    </reaction>
</comment>
<comment type="similarity">
    <text evidence="2">Belongs to the major facilitator superfamily.</text>
</comment>
<evidence type="ECO:0000256" key="14">
    <source>
        <dbReference type="ARBA" id="ARBA00044898"/>
    </source>
</evidence>
<keyword evidence="28" id="KW-1185">Reference proteome</keyword>
<reference evidence="27 28" key="1">
    <citation type="journal article" date="2017" name="Int. J. Syst. Evol. Microbiol.">
        <title>Aquarickettsiella crustaci n. gen. n. sp. (Gammaproteobacteria: Legionellales: Coxiellaceae); a bacterial pathogen of the freshwater crustacean: Gammarus fossarum (Malacostraca: Amphipoda).</title>
        <authorList>
            <person name="Bojko J."/>
            <person name="Dunn A.M."/>
            <person name="Stebbing P.D."/>
            <person name="Van Aerle R."/>
            <person name="Bacela-Spychalska K."/>
            <person name="Bean T.P."/>
            <person name="Stentiford G.D."/>
        </authorList>
    </citation>
    <scope>NUCLEOTIDE SEQUENCE [LARGE SCALE GENOMIC DNA]</scope>
    <source>
        <strain evidence="27">RA15029</strain>
    </source>
</reference>
<evidence type="ECO:0000256" key="8">
    <source>
        <dbReference type="ARBA" id="ARBA00044876"/>
    </source>
</evidence>
<evidence type="ECO:0000256" key="17">
    <source>
        <dbReference type="ARBA" id="ARBA00044903"/>
    </source>
</evidence>
<evidence type="ECO:0000256" key="7">
    <source>
        <dbReference type="ARBA" id="ARBA00023228"/>
    </source>
</evidence>
<comment type="catalytic activity">
    <reaction evidence="12">
        <text>L-lysyl-L-alpha-amino acid(out) = L-lysyl-L-alpha-amino acid(in)</text>
        <dbReference type="Rhea" id="RHEA:79387"/>
        <dbReference type="ChEBI" id="CHEBI:229965"/>
    </reaction>
</comment>
<evidence type="ECO:0000256" key="25">
    <source>
        <dbReference type="SAM" id="Phobius"/>
    </source>
</evidence>
<evidence type="ECO:0000256" key="15">
    <source>
        <dbReference type="ARBA" id="ARBA00044899"/>
    </source>
</evidence>
<evidence type="ECO:0000256" key="16">
    <source>
        <dbReference type="ARBA" id="ARBA00044900"/>
    </source>
</evidence>
<evidence type="ECO:0000256" key="24">
    <source>
        <dbReference type="ARBA" id="ARBA00046376"/>
    </source>
</evidence>
<comment type="catalytic activity">
    <reaction evidence="16">
        <text>L-lysyl-L-lysine(out) = L-lysyl-L-lysine(in)</text>
        <dbReference type="Rhea" id="RHEA:79403"/>
        <dbReference type="ChEBI" id="CHEBI:229956"/>
    </reaction>
</comment>
<evidence type="ECO:0000256" key="9">
    <source>
        <dbReference type="ARBA" id="ARBA00044878"/>
    </source>
</evidence>
<feature type="transmembrane region" description="Helical" evidence="25">
    <location>
        <begin position="305"/>
        <end position="323"/>
    </location>
</feature>
<dbReference type="AlphaFoldDB" id="A0A370CJX8"/>
<protein>
    <recommendedName>
        <fullName evidence="21">Lysosomal dipeptide transporter MFSD1</fullName>
    </recommendedName>
    <alternativeName>
        <fullName evidence="22">Major facilitator superfamily domain-containing protein 1</fullName>
    </alternativeName>
</protein>
<name>A0A370CJX8_9COXI</name>
<gene>
    <name evidence="27" type="ORF">CFE62_000570</name>
</gene>
<feature type="transmembrane region" description="Helical" evidence="25">
    <location>
        <begin position="409"/>
        <end position="428"/>
    </location>
</feature>
<feature type="transmembrane region" description="Helical" evidence="25">
    <location>
        <begin position="123"/>
        <end position="141"/>
    </location>
</feature>
<feature type="transmembrane region" description="Helical" evidence="25">
    <location>
        <begin position="272"/>
        <end position="293"/>
    </location>
</feature>
<dbReference type="EMBL" id="NMOS02000001">
    <property type="protein sequence ID" value="RDH41142.1"/>
    <property type="molecule type" value="Genomic_DNA"/>
</dbReference>
<dbReference type="Proteomes" id="UP000226429">
    <property type="component" value="Unassembled WGS sequence"/>
</dbReference>
<dbReference type="PROSITE" id="PS50850">
    <property type="entry name" value="MFS"/>
    <property type="match status" value="1"/>
</dbReference>
<feature type="transmembrane region" description="Helical" evidence="25">
    <location>
        <begin position="329"/>
        <end position="351"/>
    </location>
</feature>
<evidence type="ECO:0000256" key="1">
    <source>
        <dbReference type="ARBA" id="ARBA00004155"/>
    </source>
</evidence>
<dbReference type="PANTHER" id="PTHR23512:SF3">
    <property type="entry name" value="MAJOR FACILITATOR SUPERFAMILY DOMAIN-CONTAINING PROTEIN 1"/>
    <property type="match status" value="1"/>
</dbReference>
<comment type="catalytic activity">
    <reaction evidence="20">
        <text>L-lysyl-glycine(out) = L-lysyl-glycine(in)</text>
        <dbReference type="Rhea" id="RHEA:79407"/>
        <dbReference type="ChEBI" id="CHEBI:191202"/>
    </reaction>
</comment>
<comment type="caution">
    <text evidence="27">The sequence shown here is derived from an EMBL/GenBank/DDBJ whole genome shotgun (WGS) entry which is preliminary data.</text>
</comment>
<evidence type="ECO:0000256" key="3">
    <source>
        <dbReference type="ARBA" id="ARBA00022448"/>
    </source>
</evidence>
<comment type="function">
    <text evidence="23">Lysosomal dipeptide uniporter that selectively exports lysine, arginine or histidine-containing dipeptides with a net positive charge from the lysosome lumen into the cytosol. Could play a role in a specific type of protein O-glycosylation indirectly regulating macrophages migration and tissue invasion. Also essential for liver homeostasis.</text>
</comment>
<comment type="catalytic activity">
    <reaction evidence="11">
        <text>L-alpha-aminoacyl-L-histidine(out) = L-alpha-aminoacyl-L-histidine(in)</text>
        <dbReference type="Rhea" id="RHEA:79375"/>
        <dbReference type="ChEBI" id="CHEBI:229967"/>
    </reaction>
</comment>
<keyword evidence="4 25" id="KW-0812">Transmembrane</keyword>
<dbReference type="InterPro" id="IPR036259">
    <property type="entry name" value="MFS_trans_sf"/>
</dbReference>
<evidence type="ECO:0000256" key="23">
    <source>
        <dbReference type="ARBA" id="ARBA00045709"/>
    </source>
</evidence>
<feature type="transmembrane region" description="Helical" evidence="25">
    <location>
        <begin position="94"/>
        <end position="111"/>
    </location>
</feature>
<feature type="transmembrane region" description="Helical" evidence="25">
    <location>
        <begin position="178"/>
        <end position="202"/>
    </location>
</feature>